<dbReference type="InterPro" id="IPR036249">
    <property type="entry name" value="Thioredoxin-like_sf"/>
</dbReference>
<dbReference type="OrthoDB" id="750178at2"/>
<dbReference type="PANTHER" id="PTHR42852">
    <property type="entry name" value="THIOL:DISULFIDE INTERCHANGE PROTEIN DSBE"/>
    <property type="match status" value="1"/>
</dbReference>
<dbReference type="GO" id="GO:0016209">
    <property type="term" value="F:antioxidant activity"/>
    <property type="evidence" value="ECO:0007669"/>
    <property type="project" value="InterPro"/>
</dbReference>
<dbReference type="Pfam" id="PF14289">
    <property type="entry name" value="DUF4369"/>
    <property type="match status" value="1"/>
</dbReference>
<dbReference type="PROSITE" id="PS51352">
    <property type="entry name" value="THIOREDOXIN_2"/>
    <property type="match status" value="1"/>
</dbReference>
<dbReference type="AlphaFoldDB" id="A0A1G9UQL4"/>
<organism evidence="7 8">
    <name type="scientific">Pedobacter steynii</name>
    <dbReference type="NCBI Taxonomy" id="430522"/>
    <lineage>
        <taxon>Bacteria</taxon>
        <taxon>Pseudomonadati</taxon>
        <taxon>Bacteroidota</taxon>
        <taxon>Sphingobacteriia</taxon>
        <taxon>Sphingobacteriales</taxon>
        <taxon>Sphingobacteriaceae</taxon>
        <taxon>Pedobacter</taxon>
    </lineage>
</organism>
<keyword evidence="3" id="KW-1015">Disulfide bond</keyword>
<name>A0A1G9UQL4_9SPHI</name>
<dbReference type="GO" id="GO:0030313">
    <property type="term" value="C:cell envelope"/>
    <property type="evidence" value="ECO:0007669"/>
    <property type="project" value="UniProtKB-SubCell"/>
</dbReference>
<dbReference type="RefSeq" id="WP_074607486.1">
    <property type="nucleotide sequence ID" value="NZ_FNGY01000004.1"/>
</dbReference>
<evidence type="ECO:0000256" key="1">
    <source>
        <dbReference type="ARBA" id="ARBA00004196"/>
    </source>
</evidence>
<evidence type="ECO:0000256" key="4">
    <source>
        <dbReference type="ARBA" id="ARBA00023284"/>
    </source>
</evidence>
<dbReference type="Gene3D" id="3.40.30.10">
    <property type="entry name" value="Glutaredoxin"/>
    <property type="match status" value="1"/>
</dbReference>
<keyword evidence="2" id="KW-0201">Cytochrome c-type biogenesis</keyword>
<dbReference type="EMBL" id="FNGY01000004">
    <property type="protein sequence ID" value="SDM62170.1"/>
    <property type="molecule type" value="Genomic_DNA"/>
</dbReference>
<dbReference type="PANTHER" id="PTHR42852:SF6">
    <property type="entry name" value="THIOL:DISULFIDE INTERCHANGE PROTEIN DSBE"/>
    <property type="match status" value="1"/>
</dbReference>
<keyword evidence="8" id="KW-1185">Reference proteome</keyword>
<feature type="chain" id="PRO_5010161636" evidence="5">
    <location>
        <begin position="23"/>
        <end position="382"/>
    </location>
</feature>
<dbReference type="InterPro" id="IPR025380">
    <property type="entry name" value="DUF4369"/>
</dbReference>
<dbReference type="Proteomes" id="UP000183200">
    <property type="component" value="Unassembled WGS sequence"/>
</dbReference>
<feature type="domain" description="Thioredoxin" evidence="6">
    <location>
        <begin position="245"/>
        <end position="382"/>
    </location>
</feature>
<feature type="signal peptide" evidence="5">
    <location>
        <begin position="1"/>
        <end position="22"/>
    </location>
</feature>
<dbReference type="Pfam" id="PF00578">
    <property type="entry name" value="AhpC-TSA"/>
    <property type="match status" value="1"/>
</dbReference>
<dbReference type="InterPro" id="IPR017937">
    <property type="entry name" value="Thioredoxin_CS"/>
</dbReference>
<dbReference type="InterPro" id="IPR050553">
    <property type="entry name" value="Thioredoxin_ResA/DsbE_sf"/>
</dbReference>
<protein>
    <submittedName>
        <fullName evidence="7">Thiol-disulfide isomerase or thioredoxin</fullName>
    </submittedName>
</protein>
<reference evidence="8" key="1">
    <citation type="submission" date="2016-10" db="EMBL/GenBank/DDBJ databases">
        <authorList>
            <person name="Varghese N."/>
            <person name="Submissions S."/>
        </authorList>
    </citation>
    <scope>NUCLEOTIDE SEQUENCE [LARGE SCALE GENOMIC DNA]</scope>
    <source>
        <strain evidence="8">DSM 19110</strain>
    </source>
</reference>
<accession>A0A1G9UQL4</accession>
<dbReference type="CDD" id="cd02966">
    <property type="entry name" value="TlpA_like_family"/>
    <property type="match status" value="1"/>
</dbReference>
<evidence type="ECO:0000259" key="6">
    <source>
        <dbReference type="PROSITE" id="PS51352"/>
    </source>
</evidence>
<proteinExistence type="predicted"/>
<evidence type="ECO:0000313" key="7">
    <source>
        <dbReference type="EMBL" id="SDM62170.1"/>
    </source>
</evidence>
<evidence type="ECO:0000256" key="2">
    <source>
        <dbReference type="ARBA" id="ARBA00022748"/>
    </source>
</evidence>
<dbReference type="InterPro" id="IPR000866">
    <property type="entry name" value="AhpC/TSA"/>
</dbReference>
<keyword evidence="4" id="KW-0676">Redox-active center</keyword>
<dbReference type="GO" id="GO:0017004">
    <property type="term" value="P:cytochrome complex assembly"/>
    <property type="evidence" value="ECO:0007669"/>
    <property type="project" value="UniProtKB-KW"/>
</dbReference>
<dbReference type="GO" id="GO:0016491">
    <property type="term" value="F:oxidoreductase activity"/>
    <property type="evidence" value="ECO:0007669"/>
    <property type="project" value="InterPro"/>
</dbReference>
<keyword evidence="7" id="KW-0413">Isomerase</keyword>
<gene>
    <name evidence="7" type="ORF">SAMN05421820_104247</name>
</gene>
<evidence type="ECO:0000256" key="5">
    <source>
        <dbReference type="SAM" id="SignalP"/>
    </source>
</evidence>
<sequence>MIKTLLTGIFLILFSTSNYTKALTAQIDTADNYSITGKIRNYNNGWIYLSHTDKLKKDMRTDSALVINGEFSFSGKISGIAPFILGIPNKDKKGKILPSITYKGPFILSSGHLYIEGEFDWRSPLTAFGTSAQDEYNAFKKKADPINKKTTKIIDEIGRTKKSDHKKLDSLNARYPLVNEQIHDVVKAYVIQFPNSLVSAYIANINLVNADPATVKTIYDLLTTTVKESPYGKALLQMIQSYESTAVGRISPSFNIPDLKGQLMSLEANKGSYTLIDFWASWCGPCRMEHPNLIKAYNSYQAKGFKIISISMDTDKGSWLKAINEDQLPWLQVSDLKGIQSETGKKYGITVLPMNFLIDQEGKIIARNLRGTQLMNKLKEVL</sequence>
<evidence type="ECO:0000313" key="8">
    <source>
        <dbReference type="Proteomes" id="UP000183200"/>
    </source>
</evidence>
<dbReference type="GO" id="GO:0016853">
    <property type="term" value="F:isomerase activity"/>
    <property type="evidence" value="ECO:0007669"/>
    <property type="project" value="UniProtKB-KW"/>
</dbReference>
<dbReference type="SUPFAM" id="SSF52833">
    <property type="entry name" value="Thioredoxin-like"/>
    <property type="match status" value="1"/>
</dbReference>
<evidence type="ECO:0000256" key="3">
    <source>
        <dbReference type="ARBA" id="ARBA00023157"/>
    </source>
</evidence>
<keyword evidence="5" id="KW-0732">Signal</keyword>
<dbReference type="InterPro" id="IPR013766">
    <property type="entry name" value="Thioredoxin_domain"/>
</dbReference>
<dbReference type="PROSITE" id="PS00194">
    <property type="entry name" value="THIOREDOXIN_1"/>
    <property type="match status" value="1"/>
</dbReference>
<comment type="subcellular location">
    <subcellularLocation>
        <location evidence="1">Cell envelope</location>
    </subcellularLocation>
</comment>